<organism evidence="2 3">
    <name type="scientific">Ladona fulva</name>
    <name type="common">Scarce chaser dragonfly</name>
    <name type="synonym">Libellula fulva</name>
    <dbReference type="NCBI Taxonomy" id="123851"/>
    <lineage>
        <taxon>Eukaryota</taxon>
        <taxon>Metazoa</taxon>
        <taxon>Ecdysozoa</taxon>
        <taxon>Arthropoda</taxon>
        <taxon>Hexapoda</taxon>
        <taxon>Insecta</taxon>
        <taxon>Pterygota</taxon>
        <taxon>Palaeoptera</taxon>
        <taxon>Odonata</taxon>
        <taxon>Epiprocta</taxon>
        <taxon>Anisoptera</taxon>
        <taxon>Libelluloidea</taxon>
        <taxon>Libellulidae</taxon>
        <taxon>Ladona</taxon>
    </lineage>
</organism>
<dbReference type="Proteomes" id="UP000792457">
    <property type="component" value="Unassembled WGS sequence"/>
</dbReference>
<dbReference type="InterPro" id="IPR006840">
    <property type="entry name" value="ChaC"/>
</dbReference>
<gene>
    <name evidence="2" type="ORF">J437_LFUL011898</name>
</gene>
<dbReference type="GO" id="GO:0061928">
    <property type="term" value="F:glutathione specific gamma-glutamylcyclotransferase activity"/>
    <property type="evidence" value="ECO:0007669"/>
    <property type="project" value="InterPro"/>
</dbReference>
<dbReference type="PANTHER" id="PTHR12192:SF26">
    <property type="entry name" value="GLUTATHIONE-SPECIFIC GAMMA-GLUTAMYLCYCLOTRANSFERASE 1"/>
    <property type="match status" value="1"/>
</dbReference>
<reference evidence="2" key="2">
    <citation type="submission" date="2017-10" db="EMBL/GenBank/DDBJ databases">
        <title>Ladona fulva Genome sequencing and assembly.</title>
        <authorList>
            <person name="Murali S."/>
            <person name="Richards S."/>
            <person name="Bandaranaike D."/>
            <person name="Bellair M."/>
            <person name="Blankenburg K."/>
            <person name="Chao H."/>
            <person name="Dinh H."/>
            <person name="Doddapaneni H."/>
            <person name="Dugan-Rocha S."/>
            <person name="Elkadiri S."/>
            <person name="Gnanaolivu R."/>
            <person name="Hernandez B."/>
            <person name="Skinner E."/>
            <person name="Javaid M."/>
            <person name="Lee S."/>
            <person name="Li M."/>
            <person name="Ming W."/>
            <person name="Munidasa M."/>
            <person name="Muniz J."/>
            <person name="Nguyen L."/>
            <person name="Hughes D."/>
            <person name="Osuji N."/>
            <person name="Pu L.-L."/>
            <person name="Puazo M."/>
            <person name="Qu C."/>
            <person name="Quiroz J."/>
            <person name="Raj R."/>
            <person name="Weissenberger G."/>
            <person name="Xin Y."/>
            <person name="Zou X."/>
            <person name="Han Y."/>
            <person name="Worley K."/>
            <person name="Muzny D."/>
            <person name="Gibbs R."/>
        </authorList>
    </citation>
    <scope>NUCLEOTIDE SEQUENCE</scope>
    <source>
        <strain evidence="2">Sampled in the wild</strain>
    </source>
</reference>
<evidence type="ECO:0000313" key="3">
    <source>
        <dbReference type="Proteomes" id="UP000792457"/>
    </source>
</evidence>
<accession>A0A8K0KCP5</accession>
<dbReference type="GO" id="GO:0005737">
    <property type="term" value="C:cytoplasm"/>
    <property type="evidence" value="ECO:0007669"/>
    <property type="project" value="TreeGrafter"/>
</dbReference>
<keyword evidence="3" id="KW-1185">Reference proteome</keyword>
<dbReference type="GO" id="GO:0006751">
    <property type="term" value="P:glutathione catabolic process"/>
    <property type="evidence" value="ECO:0007669"/>
    <property type="project" value="InterPro"/>
</dbReference>
<proteinExistence type="predicted"/>
<reference evidence="2" key="1">
    <citation type="submission" date="2013-04" db="EMBL/GenBank/DDBJ databases">
        <authorList>
            <person name="Qu J."/>
            <person name="Murali S.C."/>
            <person name="Bandaranaike D."/>
            <person name="Bellair M."/>
            <person name="Blankenburg K."/>
            <person name="Chao H."/>
            <person name="Dinh H."/>
            <person name="Doddapaneni H."/>
            <person name="Downs B."/>
            <person name="Dugan-Rocha S."/>
            <person name="Elkadiri S."/>
            <person name="Gnanaolivu R.D."/>
            <person name="Hernandez B."/>
            <person name="Javaid M."/>
            <person name="Jayaseelan J.C."/>
            <person name="Lee S."/>
            <person name="Li M."/>
            <person name="Ming W."/>
            <person name="Munidasa M."/>
            <person name="Muniz J."/>
            <person name="Nguyen L."/>
            <person name="Ongeri F."/>
            <person name="Osuji N."/>
            <person name="Pu L.-L."/>
            <person name="Puazo M."/>
            <person name="Qu C."/>
            <person name="Quiroz J."/>
            <person name="Raj R."/>
            <person name="Weissenberger G."/>
            <person name="Xin Y."/>
            <person name="Zou X."/>
            <person name="Han Y."/>
            <person name="Richards S."/>
            <person name="Worley K."/>
            <person name="Muzny D."/>
            <person name="Gibbs R."/>
        </authorList>
    </citation>
    <scope>NUCLEOTIDE SEQUENCE</scope>
    <source>
        <strain evidence="2">Sampled in the wild</strain>
    </source>
</reference>
<evidence type="ECO:0000256" key="1">
    <source>
        <dbReference type="ARBA" id="ARBA00023239"/>
    </source>
</evidence>
<keyword evidence="1" id="KW-0456">Lyase</keyword>
<dbReference type="Pfam" id="PF04752">
    <property type="entry name" value="ChaC"/>
    <property type="match status" value="1"/>
</dbReference>
<dbReference type="PANTHER" id="PTHR12192">
    <property type="entry name" value="CATION TRANSPORT PROTEIN CHAC-RELATED"/>
    <property type="match status" value="1"/>
</dbReference>
<dbReference type="EMBL" id="KZ308639">
    <property type="protein sequence ID" value="KAG8232666.1"/>
    <property type="molecule type" value="Genomic_DNA"/>
</dbReference>
<evidence type="ECO:0008006" key="4">
    <source>
        <dbReference type="Google" id="ProtNLM"/>
    </source>
</evidence>
<evidence type="ECO:0000313" key="2">
    <source>
        <dbReference type="EMBL" id="KAG8232666.1"/>
    </source>
</evidence>
<name>A0A8K0KCP5_LADFU</name>
<dbReference type="OrthoDB" id="1933483at2759"/>
<dbReference type="AlphaFoldDB" id="A0A8K0KCP5"/>
<comment type="caution">
    <text evidence="2">The sequence shown here is derived from an EMBL/GenBank/DDBJ whole genome shotgun (WGS) entry which is preliminary data.</text>
</comment>
<protein>
    <recommendedName>
        <fullName evidence="4">Glutathione-specific gamma-glutamylcyclotransferase</fullName>
    </recommendedName>
</protein>
<sequence>MFYFAGNETGATSEVAARVLPQDPHKEEAVWVFGYGSLCWFPGFEYKESVLGCVTGFKRRFWQGNATHRGTAVKVSYFPFL</sequence>